<keyword evidence="7" id="KW-0378">Hydrolase</keyword>
<dbReference type="PANTHER" id="PTHR45623">
    <property type="entry name" value="CHROMODOMAIN-HELICASE-DNA-BINDING PROTEIN 3-RELATED-RELATED"/>
    <property type="match status" value="1"/>
</dbReference>
<feature type="region of interest" description="Disordered" evidence="13">
    <location>
        <begin position="23"/>
        <end position="49"/>
    </location>
</feature>
<feature type="region of interest" description="Disordered" evidence="13">
    <location>
        <begin position="390"/>
        <end position="413"/>
    </location>
</feature>
<feature type="region of interest" description="Disordered" evidence="13">
    <location>
        <begin position="1518"/>
        <end position="1553"/>
    </location>
</feature>
<dbReference type="GO" id="GO:0003677">
    <property type="term" value="F:DNA binding"/>
    <property type="evidence" value="ECO:0007669"/>
    <property type="project" value="TreeGrafter"/>
</dbReference>
<dbReference type="Gene3D" id="3.40.50.300">
    <property type="entry name" value="P-loop containing nucleotide triphosphate hydrolases"/>
    <property type="match status" value="1"/>
</dbReference>
<feature type="domain" description="Chromo" evidence="14">
    <location>
        <begin position="710"/>
        <end position="760"/>
    </location>
</feature>
<dbReference type="InterPro" id="IPR001965">
    <property type="entry name" value="Znf_PHD"/>
</dbReference>
<evidence type="ECO:0000259" key="16">
    <source>
        <dbReference type="PROSITE" id="PS50090"/>
    </source>
</evidence>
<feature type="compositionally biased region" description="Acidic residues" evidence="13">
    <location>
        <begin position="1434"/>
        <end position="1447"/>
    </location>
</feature>
<evidence type="ECO:0000256" key="9">
    <source>
        <dbReference type="ARBA" id="ARBA00022840"/>
    </source>
</evidence>
<dbReference type="InterPro" id="IPR000953">
    <property type="entry name" value="Chromo/chromo_shadow_dom"/>
</dbReference>
<dbReference type="InterPro" id="IPR000330">
    <property type="entry name" value="SNF2_N"/>
</dbReference>
<dbReference type="GO" id="GO:0005524">
    <property type="term" value="F:ATP binding"/>
    <property type="evidence" value="ECO:0007669"/>
    <property type="project" value="UniProtKB-KW"/>
</dbReference>
<evidence type="ECO:0000256" key="13">
    <source>
        <dbReference type="SAM" id="MobiDB-lite"/>
    </source>
</evidence>
<dbReference type="CDD" id="cd15532">
    <property type="entry name" value="PHD2_CHD_II"/>
    <property type="match status" value="1"/>
</dbReference>
<dbReference type="GO" id="GO:0042393">
    <property type="term" value="F:histone binding"/>
    <property type="evidence" value="ECO:0007669"/>
    <property type="project" value="TreeGrafter"/>
</dbReference>
<dbReference type="PANTHER" id="PTHR45623:SF28">
    <property type="entry name" value="PROTEIN CHROMATIN REMODELING 4"/>
    <property type="match status" value="1"/>
</dbReference>
<dbReference type="Proteomes" id="UP001141806">
    <property type="component" value="Unassembled WGS sequence"/>
</dbReference>
<feature type="region of interest" description="Disordered" evidence="13">
    <location>
        <begin position="2193"/>
        <end position="2224"/>
    </location>
</feature>
<dbReference type="CDD" id="cd18659">
    <property type="entry name" value="CD2_tandem"/>
    <property type="match status" value="1"/>
</dbReference>
<feature type="region of interest" description="Disordered" evidence="13">
    <location>
        <begin position="1425"/>
        <end position="1453"/>
    </location>
</feature>
<dbReference type="OrthoDB" id="5857104at2759"/>
<dbReference type="SUPFAM" id="SSF54160">
    <property type="entry name" value="Chromo domain-like"/>
    <property type="match status" value="2"/>
</dbReference>
<feature type="region of interest" description="Disordered" evidence="13">
    <location>
        <begin position="61"/>
        <end position="100"/>
    </location>
</feature>
<evidence type="ECO:0000256" key="3">
    <source>
        <dbReference type="ARBA" id="ARBA00022723"/>
    </source>
</evidence>
<evidence type="ECO:0000259" key="18">
    <source>
        <dbReference type="PROSITE" id="PS51194"/>
    </source>
</evidence>
<evidence type="ECO:0008006" key="21">
    <source>
        <dbReference type="Google" id="ProtNLM"/>
    </source>
</evidence>
<evidence type="ECO:0000256" key="11">
    <source>
        <dbReference type="ARBA" id="ARBA00023242"/>
    </source>
</evidence>
<dbReference type="SMART" id="SM00487">
    <property type="entry name" value="DEXDc"/>
    <property type="match status" value="1"/>
</dbReference>
<dbReference type="InterPro" id="IPR001005">
    <property type="entry name" value="SANT/Myb"/>
</dbReference>
<dbReference type="PROSITE" id="PS51194">
    <property type="entry name" value="HELICASE_CTER"/>
    <property type="match status" value="1"/>
</dbReference>
<dbReference type="Pfam" id="PF00628">
    <property type="entry name" value="PHD"/>
    <property type="match status" value="1"/>
</dbReference>
<dbReference type="Gene3D" id="1.10.10.60">
    <property type="entry name" value="Homeodomain-like"/>
    <property type="match status" value="1"/>
</dbReference>
<evidence type="ECO:0000256" key="4">
    <source>
        <dbReference type="ARBA" id="ARBA00022737"/>
    </source>
</evidence>
<keyword evidence="9" id="KW-0067">ATP-binding</keyword>
<dbReference type="GO" id="GO:0140658">
    <property type="term" value="F:ATP-dependent chromatin remodeler activity"/>
    <property type="evidence" value="ECO:0007669"/>
    <property type="project" value="TreeGrafter"/>
</dbReference>
<feature type="region of interest" description="Disordered" evidence="13">
    <location>
        <begin position="1979"/>
        <end position="1999"/>
    </location>
</feature>
<dbReference type="PROSITE" id="PS51192">
    <property type="entry name" value="HELICASE_ATP_BIND_1"/>
    <property type="match status" value="1"/>
</dbReference>
<comment type="similarity">
    <text evidence="2">Belongs to the SNF2/RAD54 helicase family. ISWI subfamily.</text>
</comment>
<keyword evidence="10" id="KW-0175">Coiled coil</keyword>
<feature type="region of interest" description="Disordered" evidence="13">
    <location>
        <begin position="1259"/>
        <end position="1294"/>
    </location>
</feature>
<dbReference type="FunFam" id="3.40.50.300:FF:000607">
    <property type="entry name" value="chromodomain-helicase-DNA-binding protein 1-like isoform X1"/>
    <property type="match status" value="1"/>
</dbReference>
<feature type="region of interest" description="Disordered" evidence="13">
    <location>
        <begin position="178"/>
        <end position="254"/>
    </location>
</feature>
<comment type="subcellular location">
    <subcellularLocation>
        <location evidence="1">Nucleus</location>
    </subcellularLocation>
</comment>
<feature type="domain" description="Myb-like" evidence="16">
    <location>
        <begin position="1827"/>
        <end position="1883"/>
    </location>
</feature>
<reference evidence="19" key="1">
    <citation type="journal article" date="2023" name="Plant J.">
        <title>The genome of the king protea, Protea cynaroides.</title>
        <authorList>
            <person name="Chang J."/>
            <person name="Duong T.A."/>
            <person name="Schoeman C."/>
            <person name="Ma X."/>
            <person name="Roodt D."/>
            <person name="Barker N."/>
            <person name="Li Z."/>
            <person name="Van de Peer Y."/>
            <person name="Mizrachi E."/>
        </authorList>
    </citation>
    <scope>NUCLEOTIDE SEQUENCE</scope>
    <source>
        <tissue evidence="19">Young leaves</tissue>
    </source>
</reference>
<dbReference type="InterPro" id="IPR011011">
    <property type="entry name" value="Znf_FYVE_PHD"/>
</dbReference>
<keyword evidence="3" id="KW-0479">Metal-binding</keyword>
<evidence type="ECO:0000259" key="14">
    <source>
        <dbReference type="PROSITE" id="PS50013"/>
    </source>
</evidence>
<dbReference type="Gene3D" id="3.40.50.10810">
    <property type="entry name" value="Tandem AAA-ATPase domain"/>
    <property type="match status" value="1"/>
</dbReference>
<dbReference type="InterPro" id="IPR014001">
    <property type="entry name" value="Helicase_ATP-bd"/>
</dbReference>
<dbReference type="InterPro" id="IPR009463">
    <property type="entry name" value="DUF1087"/>
</dbReference>
<feature type="domain" description="PHD-type" evidence="15">
    <location>
        <begin position="109"/>
        <end position="156"/>
    </location>
</feature>
<feature type="compositionally biased region" description="Basic and acidic residues" evidence="13">
    <location>
        <begin position="1273"/>
        <end position="1284"/>
    </location>
</feature>
<organism evidence="19 20">
    <name type="scientific">Protea cynaroides</name>
    <dbReference type="NCBI Taxonomy" id="273540"/>
    <lineage>
        <taxon>Eukaryota</taxon>
        <taxon>Viridiplantae</taxon>
        <taxon>Streptophyta</taxon>
        <taxon>Embryophyta</taxon>
        <taxon>Tracheophyta</taxon>
        <taxon>Spermatophyta</taxon>
        <taxon>Magnoliopsida</taxon>
        <taxon>Proteales</taxon>
        <taxon>Proteaceae</taxon>
        <taxon>Protea</taxon>
    </lineage>
</organism>
<keyword evidence="8" id="KW-0862">Zinc</keyword>
<dbReference type="PROSITE" id="PS01359">
    <property type="entry name" value="ZF_PHD_1"/>
    <property type="match status" value="1"/>
</dbReference>
<evidence type="ECO:0000256" key="6">
    <source>
        <dbReference type="ARBA" id="ARBA00022771"/>
    </source>
</evidence>
<dbReference type="SUPFAM" id="SSF46689">
    <property type="entry name" value="Homeodomain-like"/>
    <property type="match status" value="1"/>
</dbReference>
<dbReference type="SMART" id="SM00249">
    <property type="entry name" value="PHD"/>
    <property type="match status" value="1"/>
</dbReference>
<dbReference type="InterPro" id="IPR023780">
    <property type="entry name" value="Chromo_domain"/>
</dbReference>
<dbReference type="Gene3D" id="2.40.50.40">
    <property type="match status" value="2"/>
</dbReference>
<dbReference type="GO" id="GO:0000785">
    <property type="term" value="C:chromatin"/>
    <property type="evidence" value="ECO:0007669"/>
    <property type="project" value="TreeGrafter"/>
</dbReference>
<dbReference type="SMART" id="SM00298">
    <property type="entry name" value="CHROMO"/>
    <property type="match status" value="2"/>
</dbReference>
<feature type="compositionally biased region" description="Basic and acidic residues" evidence="13">
    <location>
        <begin position="1518"/>
        <end position="1536"/>
    </location>
</feature>
<keyword evidence="6 12" id="KW-0863">Zinc-finger</keyword>
<dbReference type="SUPFAM" id="SSF57903">
    <property type="entry name" value="FYVE/PHD zinc finger"/>
    <property type="match status" value="1"/>
</dbReference>
<evidence type="ECO:0000256" key="7">
    <source>
        <dbReference type="ARBA" id="ARBA00022801"/>
    </source>
</evidence>
<dbReference type="PROSITE" id="PS50013">
    <property type="entry name" value="CHROMO_2"/>
    <property type="match status" value="2"/>
</dbReference>
<dbReference type="Pfam" id="PF00271">
    <property type="entry name" value="Helicase_C"/>
    <property type="match status" value="1"/>
</dbReference>
<feature type="region of interest" description="Disordered" evidence="13">
    <location>
        <begin position="266"/>
        <end position="375"/>
    </location>
</feature>
<feature type="compositionally biased region" description="Basic and acidic residues" evidence="13">
    <location>
        <begin position="2325"/>
        <end position="2357"/>
    </location>
</feature>
<dbReference type="SUPFAM" id="SSF52540">
    <property type="entry name" value="P-loop containing nucleoside triphosphate hydrolases"/>
    <property type="match status" value="2"/>
</dbReference>
<dbReference type="Pfam" id="PF00385">
    <property type="entry name" value="Chromo"/>
    <property type="match status" value="1"/>
</dbReference>
<dbReference type="EMBL" id="JAMYWD010000001">
    <property type="protein sequence ID" value="KAJ4980389.1"/>
    <property type="molecule type" value="Genomic_DNA"/>
</dbReference>
<feature type="compositionally biased region" description="Basic and acidic residues" evidence="13">
    <location>
        <begin position="224"/>
        <end position="235"/>
    </location>
</feature>
<dbReference type="GO" id="GO:0005634">
    <property type="term" value="C:nucleus"/>
    <property type="evidence" value="ECO:0007669"/>
    <property type="project" value="UniProtKB-SubCell"/>
</dbReference>
<dbReference type="InterPro" id="IPR016197">
    <property type="entry name" value="Chromo-like_dom_sf"/>
</dbReference>
<dbReference type="InterPro" id="IPR019786">
    <property type="entry name" value="Zinc_finger_PHD-type_CS"/>
</dbReference>
<evidence type="ECO:0000256" key="8">
    <source>
        <dbReference type="ARBA" id="ARBA00022833"/>
    </source>
</evidence>
<dbReference type="InterPro" id="IPR013083">
    <property type="entry name" value="Znf_RING/FYVE/PHD"/>
</dbReference>
<dbReference type="InterPro" id="IPR049730">
    <property type="entry name" value="SNF2/RAD54-like_C"/>
</dbReference>
<dbReference type="PROSITE" id="PS50090">
    <property type="entry name" value="MYB_LIKE"/>
    <property type="match status" value="1"/>
</dbReference>
<dbReference type="InterPro" id="IPR009057">
    <property type="entry name" value="Homeodomain-like_sf"/>
</dbReference>
<dbReference type="SMART" id="SM00490">
    <property type="entry name" value="HELICc"/>
    <property type="match status" value="1"/>
</dbReference>
<dbReference type="CDD" id="cd11660">
    <property type="entry name" value="SANT_TRF"/>
    <property type="match status" value="1"/>
</dbReference>
<dbReference type="Pfam" id="PF00176">
    <property type="entry name" value="SNF2-rel_dom"/>
    <property type="match status" value="1"/>
</dbReference>
<dbReference type="SMART" id="SM01147">
    <property type="entry name" value="DUF1087"/>
    <property type="match status" value="1"/>
</dbReference>
<feature type="region of interest" description="Disordered" evidence="13">
    <location>
        <begin position="2238"/>
        <end position="2372"/>
    </location>
</feature>
<feature type="domain" description="Helicase C-terminal" evidence="18">
    <location>
        <begin position="1090"/>
        <end position="1249"/>
    </location>
</feature>
<feature type="region of interest" description="Disordered" evidence="13">
    <location>
        <begin position="2143"/>
        <end position="2164"/>
    </location>
</feature>
<proteinExistence type="inferred from homology"/>
<protein>
    <recommendedName>
        <fullName evidence="21">Protein CHROMATIN REMODELING 4</fullName>
    </recommendedName>
</protein>
<dbReference type="InterPro" id="IPR001650">
    <property type="entry name" value="Helicase_C-like"/>
</dbReference>
<dbReference type="PROSITE" id="PS50016">
    <property type="entry name" value="ZF_PHD_2"/>
    <property type="match status" value="1"/>
</dbReference>
<dbReference type="CDD" id="cd18793">
    <property type="entry name" value="SF2_C_SNF"/>
    <property type="match status" value="1"/>
</dbReference>
<evidence type="ECO:0000313" key="19">
    <source>
        <dbReference type="EMBL" id="KAJ4980389.1"/>
    </source>
</evidence>
<dbReference type="CDD" id="cd18660">
    <property type="entry name" value="CD1_tandem"/>
    <property type="match status" value="1"/>
</dbReference>
<evidence type="ECO:0000259" key="15">
    <source>
        <dbReference type="PROSITE" id="PS50016"/>
    </source>
</evidence>
<dbReference type="InterPro" id="IPR019787">
    <property type="entry name" value="Znf_PHD-finger"/>
</dbReference>
<feature type="compositionally biased region" description="Low complexity" evidence="13">
    <location>
        <begin position="199"/>
        <end position="213"/>
    </location>
</feature>
<feature type="domain" description="Chromo" evidence="14">
    <location>
        <begin position="641"/>
        <end position="697"/>
    </location>
</feature>
<evidence type="ECO:0000259" key="17">
    <source>
        <dbReference type="PROSITE" id="PS51192"/>
    </source>
</evidence>
<keyword evidence="11" id="KW-0539">Nucleus</keyword>
<feature type="domain" description="Helicase ATP-binding" evidence="17">
    <location>
        <begin position="814"/>
        <end position="991"/>
    </location>
</feature>
<feature type="compositionally biased region" description="Polar residues" evidence="13">
    <location>
        <begin position="360"/>
        <end position="375"/>
    </location>
</feature>
<comment type="caution">
    <text evidence="19">The sequence shown here is derived from an EMBL/GenBank/DDBJ whole genome shotgun (WGS) entry which is preliminary data.</text>
</comment>
<dbReference type="GO" id="GO:0003682">
    <property type="term" value="F:chromatin binding"/>
    <property type="evidence" value="ECO:0007669"/>
    <property type="project" value="TreeGrafter"/>
</dbReference>
<evidence type="ECO:0000256" key="10">
    <source>
        <dbReference type="ARBA" id="ARBA00023054"/>
    </source>
</evidence>
<dbReference type="GO" id="GO:0008270">
    <property type="term" value="F:zinc ion binding"/>
    <property type="evidence" value="ECO:0007669"/>
    <property type="project" value="UniProtKB-KW"/>
</dbReference>
<feature type="compositionally biased region" description="Polar residues" evidence="13">
    <location>
        <begin position="305"/>
        <end position="322"/>
    </location>
</feature>
<evidence type="ECO:0000313" key="20">
    <source>
        <dbReference type="Proteomes" id="UP001141806"/>
    </source>
</evidence>
<keyword evidence="5" id="KW-0547">Nucleotide-binding</keyword>
<evidence type="ECO:0000256" key="1">
    <source>
        <dbReference type="ARBA" id="ARBA00004123"/>
    </source>
</evidence>
<feature type="region of interest" description="Disordered" evidence="13">
    <location>
        <begin position="1479"/>
        <end position="1506"/>
    </location>
</feature>
<accession>A0A9Q0L144</accession>
<feature type="compositionally biased region" description="Basic residues" evidence="13">
    <location>
        <begin position="324"/>
        <end position="333"/>
    </location>
</feature>
<name>A0A9Q0L144_9MAGN</name>
<dbReference type="InterPro" id="IPR027417">
    <property type="entry name" value="P-loop_NTPase"/>
</dbReference>
<dbReference type="GO" id="GO:0016887">
    <property type="term" value="F:ATP hydrolysis activity"/>
    <property type="evidence" value="ECO:0007669"/>
    <property type="project" value="TreeGrafter"/>
</dbReference>
<gene>
    <name evidence="19" type="ORF">NE237_031226</name>
</gene>
<feature type="compositionally biased region" description="Pro residues" evidence="13">
    <location>
        <begin position="2143"/>
        <end position="2152"/>
    </location>
</feature>
<dbReference type="Gene3D" id="3.30.40.10">
    <property type="entry name" value="Zinc/RING finger domain, C3HC4 (zinc finger)"/>
    <property type="match status" value="1"/>
</dbReference>
<feature type="compositionally biased region" description="Polar residues" evidence="13">
    <location>
        <begin position="277"/>
        <end position="288"/>
    </location>
</feature>
<keyword evidence="4" id="KW-0677">Repeat</keyword>
<evidence type="ECO:0000256" key="5">
    <source>
        <dbReference type="ARBA" id="ARBA00022741"/>
    </source>
</evidence>
<evidence type="ECO:0000256" key="12">
    <source>
        <dbReference type="PROSITE-ProRule" id="PRU00146"/>
    </source>
</evidence>
<keyword evidence="20" id="KW-1185">Reference proteome</keyword>
<evidence type="ECO:0000256" key="2">
    <source>
        <dbReference type="ARBA" id="ARBA00009687"/>
    </source>
</evidence>
<feature type="compositionally biased region" description="Basic and acidic residues" evidence="13">
    <location>
        <begin position="334"/>
        <end position="349"/>
    </location>
</feature>
<dbReference type="InterPro" id="IPR038718">
    <property type="entry name" value="SNF2-like_sf"/>
</dbReference>
<sequence>MKENNSLNNKMIDRNWVLKRKRNRLPCGQDQSTGKGGNSVPLESSRNLLPAKRRLVSDIQYGQGRPNGKEGNYVPSESLGNHPHTKRRMNSDLIADRSSNKRKGNDGYFFECVICDLGGNLLCCDSCPRTYHLQCLNPPLKRTPPGKWQCPNCCKRNDPVKPVNHPESISRRMRTKISAEKSKMGIKSSSHRESHILGSSVPAKSRSSSKVKPTFSHSIPSVENKPDSSKMDVFCKKSSYSPEGGPGEAISSCRNTDIEKKPSLCCADESADRKSHSPANENLSSGRNLETMPNDEPAERKFDSLCNNGNPTNKLILTSGHATQKAKKKKRKVNKEDNDNKTRTDKGKSSVEVSGKLGPKSTSAGPETSQLGQKYNSVDHRVLGTKSYVVQQQDKRRSEEISPSTHALDETRGQEDKLVTCDEHVPCQQVDRILGCRVQIREKTSCLSQPIKFSASPGTLPHVASENSCSRATNDLPSQDILVLENCDAALEDELSSSKGVDVNNADLLAEGCQNSVKPVDKGKSNKNDKKLDKIHVYKRCAKEGSGEGNAMGSIRRPFKLQSFMALSSEVRNESAVDKEDMEKVTKEVVKEENAGVECASLDIGDNCPIPRACEIPVSLDAKDMKDEHKEILLNDSVENKMQESVLEESAPLQTDIVFYEFLVKWVGQSHIHDSWVCESQLKVLAKRKLENYKAKHGTTLINLCQEQWCQPQRVIALRTCKEGTTEAFVKWCGLHYDECTWEKLDEPAIEKSLHLVAEFKCFESQILAKDSAKDDLPQSKCQETEIVSFEQQPKELKGGSLFPHQLEALNWLRKCWNKSKNVILADEMGLGKTVSACAFLSSLYFEFKVRLPCLVLVPLSTMPNWLAEFALWAPHLNVVEYHGCAKARSIIRQYEWHASDSNGLNKKIKSYKFNVLLTTYEMVLADFSHLRGVPWEVLVVDEGHRLKNSGSKLFSLLNTFSFQHRVLLTGTPLQNNLEKVEELKKLVAPHMLRRLKKDAMQNIPPKTERMVPVELSSVQAEYYRAMLTKNYQILRNIGKGVAQKSMLNIVMQLRKVCNHPYLIPGTEPDSGSVEFLQEMRIKASAKLTLLHSMLKVLRREGHRVLIFSQMTKLLDILEDYLTIEYGPKTFERVDGTVSVADRQAAIIRFNQDKSRFVFLLSTRSCGLGINLATADTVIIYDSDFNPHADIQAMNRAHRIGQSKRLLVYRLVVRASVEERILQLAKKKLMLDQLFVNKSGSQKEVEDILRWGTEELFNDSSGGAGKGAGENSSNKDEATTDTEHKHKRRSGGLGDVYKDRCTDASIKIVWDENAILKLLDRSILQSSSESAEGDLENDMLGSVKSVEWNDEETEEQIRPKFSPAVNGDVCAQGLEQKEENGVGVIEENEWDRLLRVRWKKYQSEEEATLGRGKRLRKAVSYTEAFTSHPNETLSENDNEEEQQEPEPEYTPAGRAIKTKFAKLRARQKERLAQRNMTDRYHIEGQLGPESLPPFPNTDAKEGEQPVDPVREQALAIDLENKKFDQPSETLKNKSDSTLRLGRPSKPGHRSVLSGQDISVTHPSLLASDVFLHSPQFQSTGYSNQVPTSNLLPVLGLCVPNASQEASIQRNFLPYTHPRSNCGQSSVGLDFLEFPLHLGPGAGTSINTDIKSRESITDACSLLDSFSGVSQCRAKSSISDYFPFNPYPPSTTQGRGPDPVDILDSSFPAFQDKMTLQNFAVIDSQLPKFSHPAKNVPRSHPGFLPSLSLGMENEALKDSLQDLPAMPLLPNLRLPLEGPKYNPLLREVPPTLDLGQVQSSYSSLPENHKRVLDSIMMRTGSGSNNFFKKRLKIDAWSEDELDALWIGVRRHGRGNWDAMLRDPKLKFSKFRTSEDLSVKWEEEQLKIFDGTALPVSKAGKATSFPGISDGMMIRALHGSRLSSVGTDPPPKFRTHLADMQLGYGDLTSALPHVNRSEQFFTPSDHYAPIPTGKSGKFWPNFIGDSPAGPSDRPGTSSNLHSENSYMVNSFANSSLGSLAVNCSSTCEFKQKEDEQGANKYGKLPNFLDPSLLLRDSHNSVHGGESTSLRVLSEPNRRLGFGCSAVMDDTAGTSSMTSKLPHWLREAVSIPAKPREPDLPPTVSAIAHSVRLLYGGEKPIIPPFIVPGPPPSVPRDPRRSLKKEKRKLRNLKRMTAEVAESSKNFQRSLLGDNVASSSIPSAPPLPRPLLQQSMPGKSKFQWNEPDLNLPPLNLNLTNFPSSSSSSYTNHRKKSPSPEVLHLVGSCVGPGSQLSPVSGMERSSFIRSEMPSPKVPKDVGDGGSSKLKGAQEKPKAVRSLLFPPWDQVPKDKTDWSESGDLSKTHSDHCNIDQPEVKEISSEETVSDELGSEHEP</sequence>